<dbReference type="EMBL" id="JBHSOH010000035">
    <property type="protein sequence ID" value="MFC5850027.1"/>
    <property type="molecule type" value="Genomic_DNA"/>
</dbReference>
<proteinExistence type="predicted"/>
<organism evidence="1 2">
    <name type="scientific">Deinococcus petrolearius</name>
    <dbReference type="NCBI Taxonomy" id="1751295"/>
    <lineage>
        <taxon>Bacteria</taxon>
        <taxon>Thermotogati</taxon>
        <taxon>Deinococcota</taxon>
        <taxon>Deinococci</taxon>
        <taxon>Deinococcales</taxon>
        <taxon>Deinococcaceae</taxon>
        <taxon>Deinococcus</taxon>
    </lineage>
</organism>
<reference evidence="2" key="1">
    <citation type="journal article" date="2019" name="Int. J. Syst. Evol. Microbiol.">
        <title>The Global Catalogue of Microorganisms (GCM) 10K type strain sequencing project: providing services to taxonomists for standard genome sequencing and annotation.</title>
        <authorList>
            <consortium name="The Broad Institute Genomics Platform"/>
            <consortium name="The Broad Institute Genome Sequencing Center for Infectious Disease"/>
            <person name="Wu L."/>
            <person name="Ma J."/>
        </authorList>
    </citation>
    <scope>NUCLEOTIDE SEQUENCE [LARGE SCALE GENOMIC DNA]</scope>
    <source>
        <strain evidence="2">CGMCC 1.15053</strain>
    </source>
</reference>
<sequence>MTTITSARIVPSNLAAGQYQAEVHATFEGGQEVKVLSYYDDELHFSAAEFVGLTQVQVDELFHQRDVAYLRS</sequence>
<evidence type="ECO:0008006" key="3">
    <source>
        <dbReference type="Google" id="ProtNLM"/>
    </source>
</evidence>
<dbReference type="RefSeq" id="WP_014682809.1">
    <property type="nucleotide sequence ID" value="NZ_JBHSOH010000035.1"/>
</dbReference>
<name>A0ABW1DMY8_9DEIO</name>
<comment type="caution">
    <text evidence="1">The sequence shown here is derived from an EMBL/GenBank/DDBJ whole genome shotgun (WGS) entry which is preliminary data.</text>
</comment>
<dbReference type="Proteomes" id="UP001595979">
    <property type="component" value="Unassembled WGS sequence"/>
</dbReference>
<keyword evidence="2" id="KW-1185">Reference proteome</keyword>
<evidence type="ECO:0000313" key="1">
    <source>
        <dbReference type="EMBL" id="MFC5850027.1"/>
    </source>
</evidence>
<evidence type="ECO:0000313" key="2">
    <source>
        <dbReference type="Proteomes" id="UP001595979"/>
    </source>
</evidence>
<accession>A0ABW1DMY8</accession>
<protein>
    <recommendedName>
        <fullName evidence="3">KTSC domain-containing protein</fullName>
    </recommendedName>
</protein>
<gene>
    <name evidence="1" type="ORF">ACFPQ6_17125</name>
</gene>